<dbReference type="Gene3D" id="3.40.50.410">
    <property type="entry name" value="von Willebrand factor, type A domain"/>
    <property type="match status" value="1"/>
</dbReference>
<dbReference type="InterPro" id="IPR002035">
    <property type="entry name" value="VWF_A"/>
</dbReference>
<sequence>MRKFPYLLLSCLLILSACSDSEATKVAPSSHKTPSQQQEQSIAKEPPIPKAPTSLPGLLEFPPGKLLIEMQNDDAGIYSFAKKYVDLMPNSMKADQAYDRLLYYFNEDWQHVLKLIDTYDPSLRIKPEKLNLSDQSPVKININILLDAGQKTATKVSNHRTLLDILKREIENSLLEMKPENTVSYQFSLRTYGAKTDQYALLTSDLSSITQKLSIIQSGNKQASMSVALRQLKNDLAKETATNTINVVYIISVNDSFKDNPDQLAKELSTSDIQALVNVFGINVDQLETERQLKSIAASSQGLYNDFKLNNDQLQSNNLSIPKLIPKIDESKSISTWGQIISEFKQRAFGSITKGTNISPHGFSYDGNPKMTAALDMFGIKIDQTEKSFLYDLLKKRQELISQTVQPRIQSKFDQLKKNYDSAANTKPSS</sequence>
<organism evidence="4 5">
    <name type="scientific">Thermoflavimicrobium dichotomicum</name>
    <dbReference type="NCBI Taxonomy" id="46223"/>
    <lineage>
        <taxon>Bacteria</taxon>
        <taxon>Bacillati</taxon>
        <taxon>Bacillota</taxon>
        <taxon>Bacilli</taxon>
        <taxon>Bacillales</taxon>
        <taxon>Thermoactinomycetaceae</taxon>
        <taxon>Thermoflavimicrobium</taxon>
    </lineage>
</organism>
<dbReference type="PROSITE" id="PS51257">
    <property type="entry name" value="PROKAR_LIPOPROTEIN"/>
    <property type="match status" value="1"/>
</dbReference>
<dbReference type="STRING" id="46223.SAMN05421852_12327"/>
<accession>A0A1I3UF31</accession>
<dbReference type="EMBL" id="FORR01000023">
    <property type="protein sequence ID" value="SFJ80486.1"/>
    <property type="molecule type" value="Genomic_DNA"/>
</dbReference>
<evidence type="ECO:0000313" key="4">
    <source>
        <dbReference type="EMBL" id="SFJ80486.1"/>
    </source>
</evidence>
<dbReference type="AlphaFoldDB" id="A0A1I3UF31"/>
<feature type="region of interest" description="Disordered" evidence="1">
    <location>
        <begin position="25"/>
        <end position="54"/>
    </location>
</feature>
<reference evidence="4 5" key="1">
    <citation type="submission" date="2016-10" db="EMBL/GenBank/DDBJ databases">
        <authorList>
            <person name="de Groot N.N."/>
        </authorList>
    </citation>
    <scope>NUCLEOTIDE SEQUENCE [LARGE SCALE GENOMIC DNA]</scope>
    <source>
        <strain evidence="4 5">DSM 44778</strain>
    </source>
</reference>
<feature type="signal peptide" evidence="2">
    <location>
        <begin position="1"/>
        <end position="22"/>
    </location>
</feature>
<proteinExistence type="predicted"/>
<name>A0A1I3UF31_9BACL</name>
<dbReference type="RefSeq" id="WP_093231455.1">
    <property type="nucleotide sequence ID" value="NZ_FORR01000023.1"/>
</dbReference>
<feature type="compositionally biased region" description="Polar residues" evidence="1">
    <location>
        <begin position="30"/>
        <end position="41"/>
    </location>
</feature>
<evidence type="ECO:0000259" key="3">
    <source>
        <dbReference type="PROSITE" id="PS50234"/>
    </source>
</evidence>
<evidence type="ECO:0000256" key="2">
    <source>
        <dbReference type="SAM" id="SignalP"/>
    </source>
</evidence>
<protein>
    <recommendedName>
        <fullName evidence="3">VWFA domain-containing protein</fullName>
    </recommendedName>
</protein>
<dbReference type="InterPro" id="IPR036465">
    <property type="entry name" value="vWFA_dom_sf"/>
</dbReference>
<feature type="domain" description="VWFA" evidence="3">
    <location>
        <begin position="141"/>
        <end position="328"/>
    </location>
</feature>
<dbReference type="OrthoDB" id="9876429at2"/>
<evidence type="ECO:0000256" key="1">
    <source>
        <dbReference type="SAM" id="MobiDB-lite"/>
    </source>
</evidence>
<evidence type="ECO:0000313" key="5">
    <source>
        <dbReference type="Proteomes" id="UP000199545"/>
    </source>
</evidence>
<keyword evidence="5" id="KW-1185">Reference proteome</keyword>
<keyword evidence="2" id="KW-0732">Signal</keyword>
<dbReference type="PROSITE" id="PS50234">
    <property type="entry name" value="VWFA"/>
    <property type="match status" value="1"/>
</dbReference>
<feature type="chain" id="PRO_5039229976" description="VWFA domain-containing protein" evidence="2">
    <location>
        <begin position="23"/>
        <end position="430"/>
    </location>
</feature>
<gene>
    <name evidence="4" type="ORF">SAMN05421852_12327</name>
</gene>
<dbReference type="Proteomes" id="UP000199545">
    <property type="component" value="Unassembled WGS sequence"/>
</dbReference>
<dbReference type="SUPFAM" id="SSF53300">
    <property type="entry name" value="vWA-like"/>
    <property type="match status" value="1"/>
</dbReference>